<dbReference type="RefSeq" id="WP_091646752.1">
    <property type="nucleotide sequence ID" value="NZ_FMHW01000002.1"/>
</dbReference>
<sequence>MSDVISAAEEPAEKAPNNPFAVPGLMRHTDPLNPVRNHGHLSLYVPVDNTETAFQDCQEEFRDASYLREIGRVVVVTGEQGCGKTALINRCAYWLREQLPVVGLRGEIVDVTRQARVNESMADRRAKVCKAVVDTVYQRRLLVSDLVHQMREQPDDAYFNLAGCLPPELVLLVLLPPSADLTEELVSYATDARQRIVFFAETSYDLSDERRQRLDQAGHAPPVYLEVGRLGRHDANRFAARRLRDVPEGTLPRVAPEALDDYTTFRRHVSIGEVQRLLYGMYEKLRVQADRPDEVTFQHISQYFMSIASPTENPR</sequence>
<dbReference type="EMBL" id="FMHW01000002">
    <property type="protein sequence ID" value="SCL35531.1"/>
    <property type="molecule type" value="Genomic_DNA"/>
</dbReference>
<dbReference type="Proteomes" id="UP000198959">
    <property type="component" value="Unassembled WGS sequence"/>
</dbReference>
<keyword evidence="3" id="KW-1185">Reference proteome</keyword>
<evidence type="ECO:0008006" key="4">
    <source>
        <dbReference type="Google" id="ProtNLM"/>
    </source>
</evidence>
<dbReference type="AlphaFoldDB" id="A0A1C6T1C5"/>
<dbReference type="SUPFAM" id="SSF52540">
    <property type="entry name" value="P-loop containing nucleoside triphosphate hydrolases"/>
    <property type="match status" value="1"/>
</dbReference>
<evidence type="ECO:0000313" key="3">
    <source>
        <dbReference type="Proteomes" id="UP000198959"/>
    </source>
</evidence>
<dbReference type="STRING" id="145854.GA0074692_4116"/>
<organism evidence="2 3">
    <name type="scientific">Micromonospora pallida</name>
    <dbReference type="NCBI Taxonomy" id="145854"/>
    <lineage>
        <taxon>Bacteria</taxon>
        <taxon>Bacillati</taxon>
        <taxon>Actinomycetota</taxon>
        <taxon>Actinomycetes</taxon>
        <taxon>Micromonosporales</taxon>
        <taxon>Micromonosporaceae</taxon>
        <taxon>Micromonospora</taxon>
    </lineage>
</organism>
<dbReference type="OrthoDB" id="4176703at2"/>
<evidence type="ECO:0000256" key="1">
    <source>
        <dbReference type="SAM" id="MobiDB-lite"/>
    </source>
</evidence>
<feature type="region of interest" description="Disordered" evidence="1">
    <location>
        <begin position="1"/>
        <end position="21"/>
    </location>
</feature>
<gene>
    <name evidence="2" type="ORF">GA0074692_4116</name>
</gene>
<reference evidence="3" key="1">
    <citation type="submission" date="2016-06" db="EMBL/GenBank/DDBJ databases">
        <authorList>
            <person name="Varghese N."/>
            <person name="Submissions Spin"/>
        </authorList>
    </citation>
    <scope>NUCLEOTIDE SEQUENCE [LARGE SCALE GENOMIC DNA]</scope>
    <source>
        <strain evidence="3">DSM 43817</strain>
    </source>
</reference>
<dbReference type="InterPro" id="IPR027417">
    <property type="entry name" value="P-loop_NTPase"/>
</dbReference>
<accession>A0A1C6T1C5</accession>
<evidence type="ECO:0000313" key="2">
    <source>
        <dbReference type="EMBL" id="SCL35531.1"/>
    </source>
</evidence>
<name>A0A1C6T1C5_9ACTN</name>
<protein>
    <recommendedName>
        <fullName evidence="4">AAA ATPase domain-containing protein</fullName>
    </recommendedName>
</protein>
<proteinExistence type="predicted"/>